<name>A0A9I9D2G9_CUCME</name>
<dbReference type="EnsemblPlants" id="MELO3C012167.2.1">
    <property type="protein sequence ID" value="MELO3C012167.2.1"/>
    <property type="gene ID" value="MELO3C012167.2"/>
</dbReference>
<dbReference type="PANTHER" id="PTHR33914">
    <property type="entry name" value="18S PRE-RIBOSOMAL ASSEMBLY PROTEIN GAR2-LIKE PROTEIN"/>
    <property type="match status" value="1"/>
</dbReference>
<feature type="compositionally biased region" description="Basic and acidic residues" evidence="1">
    <location>
        <begin position="246"/>
        <end position="255"/>
    </location>
</feature>
<evidence type="ECO:0000313" key="2">
    <source>
        <dbReference type="EnsemblPlants" id="MELO3C012167.2.1"/>
    </source>
</evidence>
<dbReference type="PANTHER" id="PTHR33914:SF2">
    <property type="entry name" value="OS02G0582100 PROTEIN"/>
    <property type="match status" value="1"/>
</dbReference>
<feature type="compositionally biased region" description="Polar residues" evidence="1">
    <location>
        <begin position="337"/>
        <end position="349"/>
    </location>
</feature>
<dbReference type="GO" id="GO:0009786">
    <property type="term" value="P:regulation of asymmetric cell division"/>
    <property type="evidence" value="ECO:0007669"/>
    <property type="project" value="InterPro"/>
</dbReference>
<feature type="region of interest" description="Disordered" evidence="1">
    <location>
        <begin position="398"/>
        <end position="438"/>
    </location>
</feature>
<feature type="compositionally biased region" description="Polar residues" evidence="1">
    <location>
        <begin position="398"/>
        <end position="418"/>
    </location>
</feature>
<dbReference type="AlphaFoldDB" id="A0A9I9D2G9"/>
<accession>A0A9I9D2G9</accession>
<evidence type="ECO:0000256" key="1">
    <source>
        <dbReference type="SAM" id="MobiDB-lite"/>
    </source>
</evidence>
<protein>
    <submittedName>
        <fullName evidence="2">Uncharacterized protein</fullName>
    </submittedName>
</protein>
<reference evidence="2" key="1">
    <citation type="submission" date="2023-03" db="UniProtKB">
        <authorList>
            <consortium name="EnsemblPlants"/>
        </authorList>
    </citation>
    <scope>IDENTIFICATION</scope>
</reference>
<sequence>METPLRVTLSDMIVIPRKKAADDHRTKSGTDSTAKGYSGLLLDPLKKKSYITLQEVEEKLDGLFTKELKKEGEPIVCHSNASPKFVPKSFECDNDDLNSGGMKLEDQKEFTSILKGNMDAHHNNTAADGWVAKKRECLDLDDFNDYDDVKAFVSPLNNSCKVDLSEEDSELYMEKSIVECQLPELIVCYKENICNIVKDICIDDGTPRDKLFCGSSLDEEDVCSINPPTKDWKDESVGELKQRDMFASDDSEHSESFGSKDSPNQCDSKDLASTPEAEYDVAYFTDNDMPMTDLVTESLKPLTDNKIKPHPQSEQVCIETTCSEVPVLAHVADESFGNTRETTSESITSAEDPKNSDSANGMSYNSKVDKGNITFDFNSLAFTASDGLERCDNGDLNSSAPSTSASVGCKETTSSNPLASADKSEPQCHNTSSNPKRVEYEDLPRVEYEDIRKTEVGNFDSHTVSSEVQQGVGETSFSVAPLGSLMSNSGRIGYSGSISHRSDSSTTSTHYKPSGIAVLLEWLNLIESIYRSIGDGDMAFCAVDSESFY</sequence>
<proteinExistence type="predicted"/>
<organism evidence="2">
    <name type="scientific">Cucumis melo</name>
    <name type="common">Muskmelon</name>
    <dbReference type="NCBI Taxonomy" id="3656"/>
    <lineage>
        <taxon>Eukaryota</taxon>
        <taxon>Viridiplantae</taxon>
        <taxon>Streptophyta</taxon>
        <taxon>Embryophyta</taxon>
        <taxon>Tracheophyta</taxon>
        <taxon>Spermatophyta</taxon>
        <taxon>Magnoliopsida</taxon>
        <taxon>eudicotyledons</taxon>
        <taxon>Gunneridae</taxon>
        <taxon>Pentapetalae</taxon>
        <taxon>rosids</taxon>
        <taxon>fabids</taxon>
        <taxon>Cucurbitales</taxon>
        <taxon>Cucurbitaceae</taxon>
        <taxon>Benincaseae</taxon>
        <taxon>Cucumis</taxon>
    </lineage>
</organism>
<dbReference type="InterPro" id="IPR040378">
    <property type="entry name" value="BASL"/>
</dbReference>
<dbReference type="Gramene" id="MELO3C012167.2.1">
    <property type="protein sequence ID" value="MELO3C012167.2.1"/>
    <property type="gene ID" value="MELO3C012167.2"/>
</dbReference>
<feature type="region of interest" description="Disordered" evidence="1">
    <location>
        <begin position="337"/>
        <end position="362"/>
    </location>
</feature>
<feature type="compositionally biased region" description="Polar residues" evidence="1">
    <location>
        <begin position="256"/>
        <end position="266"/>
    </location>
</feature>
<feature type="region of interest" description="Disordered" evidence="1">
    <location>
        <begin position="246"/>
        <end position="272"/>
    </location>
</feature>